<organism evidence="6 7">
    <name type="scientific">Candidatus Acutalibacter pullicola</name>
    <dbReference type="NCBI Taxonomy" id="2838417"/>
    <lineage>
        <taxon>Bacteria</taxon>
        <taxon>Bacillati</taxon>
        <taxon>Bacillota</taxon>
        <taxon>Clostridia</taxon>
        <taxon>Eubacteriales</taxon>
        <taxon>Acutalibacteraceae</taxon>
        <taxon>Acutalibacter</taxon>
    </lineage>
</organism>
<dbReference type="Pfam" id="PF01734">
    <property type="entry name" value="Patatin"/>
    <property type="match status" value="1"/>
</dbReference>
<accession>A0A9D2MUZ0</accession>
<gene>
    <name evidence="6" type="ORF">H9710_01295</name>
</gene>
<dbReference type="PANTHER" id="PTHR14226">
    <property type="entry name" value="NEUROPATHY TARGET ESTERASE/SWISS CHEESE D.MELANOGASTER"/>
    <property type="match status" value="1"/>
</dbReference>
<comment type="caution">
    <text evidence="6">The sequence shown here is derived from an EMBL/GenBank/DDBJ whole genome shotgun (WGS) entry which is preliminary data.</text>
</comment>
<evidence type="ECO:0000259" key="5">
    <source>
        <dbReference type="PROSITE" id="PS51635"/>
    </source>
</evidence>
<dbReference type="InterPro" id="IPR045943">
    <property type="entry name" value="DUF6363"/>
</dbReference>
<evidence type="ECO:0000256" key="3">
    <source>
        <dbReference type="ARBA" id="ARBA00023098"/>
    </source>
</evidence>
<feature type="short sequence motif" description="DGA/G" evidence="4">
    <location>
        <begin position="161"/>
        <end position="163"/>
    </location>
</feature>
<name>A0A9D2MUZ0_9FIRM</name>
<evidence type="ECO:0000256" key="2">
    <source>
        <dbReference type="ARBA" id="ARBA00022963"/>
    </source>
</evidence>
<sequence length="286" mass="31688">MRIAVVDVGGGLRGVYATGVLDRCLDEGIKFDAGVGVSAGSANIASYLAGQKGRNYQFYVEYSHRKEYMSVSNFLLRGSLIDMDYVYGKLSNEEGENPLDYRALAANPAAFVAVATNAETGETMYFDKSHMSLNHYDILKASCSIPFVCSPYFIGGVPYYDGALSDPVPINHAFSLGCDKVVLLLTKPRGFRRKADRDRKLAGGIRRKYPQAAAQLERRAEKYNAGVDLAERYEKQGRLLIVAPDDTCGMDTLTRDPEAMKRFYEKGLRDGGQIVDFVKDRPHPYS</sequence>
<dbReference type="PROSITE" id="PS51635">
    <property type="entry name" value="PNPLA"/>
    <property type="match status" value="1"/>
</dbReference>
<feature type="active site" description="Nucleophile" evidence="4">
    <location>
        <position position="38"/>
    </location>
</feature>
<keyword evidence="1 4" id="KW-0378">Hydrolase</keyword>
<dbReference type="GO" id="GO:0016042">
    <property type="term" value="P:lipid catabolic process"/>
    <property type="evidence" value="ECO:0007669"/>
    <property type="project" value="UniProtKB-UniRule"/>
</dbReference>
<proteinExistence type="predicted"/>
<evidence type="ECO:0000313" key="6">
    <source>
        <dbReference type="EMBL" id="HJB97192.1"/>
    </source>
</evidence>
<dbReference type="PANTHER" id="PTHR14226:SF25">
    <property type="entry name" value="PHOSPHOESTERASE"/>
    <property type="match status" value="1"/>
</dbReference>
<dbReference type="InterPro" id="IPR037483">
    <property type="entry name" value="YjjU-like"/>
</dbReference>
<dbReference type="InterPro" id="IPR050301">
    <property type="entry name" value="NTE"/>
</dbReference>
<dbReference type="Gene3D" id="3.40.1090.10">
    <property type="entry name" value="Cytosolic phospholipase A2 catalytic domain"/>
    <property type="match status" value="2"/>
</dbReference>
<reference evidence="6" key="2">
    <citation type="submission" date="2021-04" db="EMBL/GenBank/DDBJ databases">
        <authorList>
            <person name="Gilroy R."/>
        </authorList>
    </citation>
    <scope>NUCLEOTIDE SEQUENCE</scope>
    <source>
        <strain evidence="6">CHK185-1770</strain>
    </source>
</reference>
<dbReference type="GO" id="GO:0016787">
    <property type="term" value="F:hydrolase activity"/>
    <property type="evidence" value="ECO:0007669"/>
    <property type="project" value="UniProtKB-UniRule"/>
</dbReference>
<dbReference type="EMBL" id="DWXG01000009">
    <property type="protein sequence ID" value="HJB97192.1"/>
    <property type="molecule type" value="Genomic_DNA"/>
</dbReference>
<protein>
    <submittedName>
        <fullName evidence="6">Patatin family protein</fullName>
    </submittedName>
</protein>
<dbReference type="AlphaFoldDB" id="A0A9D2MUZ0"/>
<dbReference type="SUPFAM" id="SSF52151">
    <property type="entry name" value="FabD/lysophospholipase-like"/>
    <property type="match status" value="1"/>
</dbReference>
<feature type="active site" description="Proton acceptor" evidence="4">
    <location>
        <position position="161"/>
    </location>
</feature>
<feature type="short sequence motif" description="GXGXXG" evidence="4">
    <location>
        <begin position="9"/>
        <end position="14"/>
    </location>
</feature>
<evidence type="ECO:0000256" key="4">
    <source>
        <dbReference type="PROSITE-ProRule" id="PRU01161"/>
    </source>
</evidence>
<evidence type="ECO:0000313" key="7">
    <source>
        <dbReference type="Proteomes" id="UP000826793"/>
    </source>
</evidence>
<keyword evidence="2 4" id="KW-0442">Lipid degradation</keyword>
<dbReference type="InterPro" id="IPR016035">
    <property type="entry name" value="Acyl_Trfase/lysoPLipase"/>
</dbReference>
<feature type="short sequence motif" description="GXSXG" evidence="4">
    <location>
        <begin position="36"/>
        <end position="40"/>
    </location>
</feature>
<dbReference type="CDD" id="cd07208">
    <property type="entry name" value="Pat_hypo_Ecoli_yjju_like"/>
    <property type="match status" value="1"/>
</dbReference>
<dbReference type="InterPro" id="IPR002641">
    <property type="entry name" value="PNPLA_dom"/>
</dbReference>
<evidence type="ECO:0000256" key="1">
    <source>
        <dbReference type="ARBA" id="ARBA00022801"/>
    </source>
</evidence>
<dbReference type="Proteomes" id="UP000826793">
    <property type="component" value="Unassembled WGS sequence"/>
</dbReference>
<reference evidence="6" key="1">
    <citation type="journal article" date="2021" name="PeerJ">
        <title>Extensive microbial diversity within the chicken gut microbiome revealed by metagenomics and culture.</title>
        <authorList>
            <person name="Gilroy R."/>
            <person name="Ravi A."/>
            <person name="Getino M."/>
            <person name="Pursley I."/>
            <person name="Horton D.L."/>
            <person name="Alikhan N.F."/>
            <person name="Baker D."/>
            <person name="Gharbi K."/>
            <person name="Hall N."/>
            <person name="Watson M."/>
            <person name="Adriaenssens E.M."/>
            <person name="Foster-Nyarko E."/>
            <person name="Jarju S."/>
            <person name="Secka A."/>
            <person name="Antonio M."/>
            <person name="Oren A."/>
            <person name="Chaudhuri R.R."/>
            <person name="La Ragione R."/>
            <person name="Hildebrand F."/>
            <person name="Pallen M.J."/>
        </authorList>
    </citation>
    <scope>NUCLEOTIDE SEQUENCE</scope>
    <source>
        <strain evidence="6">CHK185-1770</strain>
    </source>
</reference>
<dbReference type="Pfam" id="PF19890">
    <property type="entry name" value="DUF6363"/>
    <property type="match status" value="1"/>
</dbReference>
<keyword evidence="3 4" id="KW-0443">Lipid metabolism</keyword>
<feature type="domain" description="PNPLA" evidence="5">
    <location>
        <begin position="5"/>
        <end position="174"/>
    </location>
</feature>